<name>A0A9X2HES2_9MICC</name>
<keyword evidence="4" id="KW-0904">Protein phosphatase</keyword>
<dbReference type="Proteomes" id="UP001139502">
    <property type="component" value="Unassembled WGS sequence"/>
</dbReference>
<accession>A0A9X2HES2</accession>
<dbReference type="PANTHER" id="PTHR11717">
    <property type="entry name" value="LOW MOLECULAR WEIGHT PROTEIN TYROSINE PHOSPHATASE"/>
    <property type="match status" value="1"/>
</dbReference>
<comment type="caution">
    <text evidence="7">The sequence shown here is derived from an EMBL/GenBank/DDBJ whole genome shotgun (WGS) entry which is preliminary data.</text>
</comment>
<dbReference type="InterPro" id="IPR036196">
    <property type="entry name" value="Ptyr_pPase_sf"/>
</dbReference>
<dbReference type="InterPro" id="IPR050438">
    <property type="entry name" value="LMW_PTPase"/>
</dbReference>
<dbReference type="Gene3D" id="3.40.50.2300">
    <property type="match status" value="1"/>
</dbReference>
<evidence type="ECO:0000256" key="4">
    <source>
        <dbReference type="ARBA" id="ARBA00022912"/>
    </source>
</evidence>
<evidence type="ECO:0000256" key="1">
    <source>
        <dbReference type="ARBA" id="ARBA00011063"/>
    </source>
</evidence>
<feature type="domain" description="Phosphotyrosine protein phosphatase I" evidence="6">
    <location>
        <begin position="2"/>
        <end position="158"/>
    </location>
</feature>
<dbReference type="PROSITE" id="PS00024">
    <property type="entry name" value="HEMOPEXIN"/>
    <property type="match status" value="1"/>
</dbReference>
<dbReference type="InterPro" id="IPR017867">
    <property type="entry name" value="Tyr_phospatase_low_mol_wt"/>
</dbReference>
<feature type="active site" description="Proton donor" evidence="5">
    <location>
        <position position="129"/>
    </location>
</feature>
<keyword evidence="8" id="KW-1185">Reference proteome</keyword>
<evidence type="ECO:0000256" key="2">
    <source>
        <dbReference type="ARBA" id="ARBA00013064"/>
    </source>
</evidence>
<organism evidence="7 8">
    <name type="scientific">Rothia santali</name>
    <dbReference type="NCBI Taxonomy" id="2949643"/>
    <lineage>
        <taxon>Bacteria</taxon>
        <taxon>Bacillati</taxon>
        <taxon>Actinomycetota</taxon>
        <taxon>Actinomycetes</taxon>
        <taxon>Micrococcales</taxon>
        <taxon>Micrococcaceae</taxon>
        <taxon>Rothia</taxon>
    </lineage>
</organism>
<feature type="active site" evidence="5">
    <location>
        <position position="14"/>
    </location>
</feature>
<protein>
    <recommendedName>
        <fullName evidence="2">protein-tyrosine-phosphatase</fullName>
        <ecNumber evidence="2">3.1.3.48</ecNumber>
    </recommendedName>
</protein>
<dbReference type="PANTHER" id="PTHR11717:SF7">
    <property type="entry name" value="LOW MOLECULAR WEIGHT PHOSPHOTYROSINE PROTEIN PHOSPHATASE"/>
    <property type="match status" value="1"/>
</dbReference>
<reference evidence="7" key="1">
    <citation type="submission" date="2022-06" db="EMBL/GenBank/DDBJ databases">
        <title>Rothia sp. isolated from sandalwood seedling.</title>
        <authorList>
            <person name="Tuikhar N."/>
            <person name="Kirdat K."/>
            <person name="Thorat V."/>
            <person name="Swetha P."/>
            <person name="Padma S."/>
            <person name="Sundararaj R."/>
            <person name="Yadav A."/>
        </authorList>
    </citation>
    <scope>NUCLEOTIDE SEQUENCE</scope>
    <source>
        <strain evidence="7">AR01</strain>
    </source>
</reference>
<evidence type="ECO:0000259" key="6">
    <source>
        <dbReference type="SMART" id="SM00226"/>
    </source>
</evidence>
<dbReference type="PRINTS" id="PR00719">
    <property type="entry name" value="LMWPTPASE"/>
</dbReference>
<keyword evidence="3" id="KW-0378">Hydrolase</keyword>
<dbReference type="InterPro" id="IPR023485">
    <property type="entry name" value="Ptyr_pPase"/>
</dbReference>
<feature type="active site" description="Nucleophile" evidence="5">
    <location>
        <position position="8"/>
    </location>
</feature>
<evidence type="ECO:0000313" key="7">
    <source>
        <dbReference type="EMBL" id="MCP3425462.1"/>
    </source>
</evidence>
<dbReference type="SUPFAM" id="SSF52788">
    <property type="entry name" value="Phosphotyrosine protein phosphatases I"/>
    <property type="match status" value="1"/>
</dbReference>
<dbReference type="CDD" id="cd16343">
    <property type="entry name" value="LMWPTP"/>
    <property type="match status" value="1"/>
</dbReference>
<dbReference type="EC" id="3.1.3.48" evidence="2"/>
<dbReference type="InterPro" id="IPR018486">
    <property type="entry name" value="Hemopexin_CS"/>
</dbReference>
<dbReference type="RefSeq" id="WP_254165698.1">
    <property type="nucleotide sequence ID" value="NZ_JANAFB010000009.1"/>
</dbReference>
<dbReference type="Pfam" id="PF01451">
    <property type="entry name" value="LMWPc"/>
    <property type="match status" value="1"/>
</dbReference>
<proteinExistence type="inferred from homology"/>
<gene>
    <name evidence="7" type="ORF">NBM05_05370</name>
</gene>
<dbReference type="GO" id="GO:0004725">
    <property type="term" value="F:protein tyrosine phosphatase activity"/>
    <property type="evidence" value="ECO:0007669"/>
    <property type="project" value="UniProtKB-EC"/>
</dbReference>
<evidence type="ECO:0000313" key="8">
    <source>
        <dbReference type="Proteomes" id="UP001139502"/>
    </source>
</evidence>
<sequence length="167" mass="18195">MYRIITVCTGNICRSPMAAYLIRRAAREAGLDGVVVSSAGISDEERGNPVDPRARTVLVREGIDPSDHSARQFEAAELADADLVLALDVDHDRALRRMADEAQTGKIRLLREFDPAVAHREHDDLGIYDPWYGDPGDFEAAYEMIRAAVPGVIEFAAQQSGSRSGAA</sequence>
<evidence type="ECO:0000256" key="5">
    <source>
        <dbReference type="PIRSR" id="PIRSR617867-1"/>
    </source>
</evidence>
<dbReference type="SMART" id="SM00226">
    <property type="entry name" value="LMWPc"/>
    <property type="match status" value="1"/>
</dbReference>
<dbReference type="AlphaFoldDB" id="A0A9X2HES2"/>
<dbReference type="EMBL" id="JANAFB010000009">
    <property type="protein sequence ID" value="MCP3425462.1"/>
    <property type="molecule type" value="Genomic_DNA"/>
</dbReference>
<comment type="similarity">
    <text evidence="1">Belongs to the low molecular weight phosphotyrosine protein phosphatase family.</text>
</comment>
<evidence type="ECO:0000256" key="3">
    <source>
        <dbReference type="ARBA" id="ARBA00022801"/>
    </source>
</evidence>